<dbReference type="RefSeq" id="XP_009012639.1">
    <property type="nucleotide sequence ID" value="XM_009014391.1"/>
</dbReference>
<dbReference type="GO" id="GO:0030136">
    <property type="term" value="C:clathrin-coated vesicle"/>
    <property type="evidence" value="ECO:0000318"/>
    <property type="project" value="GO_Central"/>
</dbReference>
<dbReference type="Gene3D" id="1.25.40.90">
    <property type="match status" value="1"/>
</dbReference>
<dbReference type="Proteomes" id="UP000015101">
    <property type="component" value="Unassembled WGS sequence"/>
</dbReference>
<dbReference type="CTD" id="20214939"/>
<keyword evidence="2" id="KW-0472">Membrane</keyword>
<dbReference type="eggNOG" id="KOG0251">
    <property type="taxonomic scope" value="Eukaryota"/>
</dbReference>
<dbReference type="GO" id="GO:0005546">
    <property type="term" value="F:phosphatidylinositol-4,5-bisphosphate binding"/>
    <property type="evidence" value="ECO:0000318"/>
    <property type="project" value="GO_Central"/>
</dbReference>
<reference evidence="5" key="3">
    <citation type="submission" date="2015-06" db="UniProtKB">
        <authorList>
            <consortium name="EnsemblMetazoa"/>
        </authorList>
    </citation>
    <scope>IDENTIFICATION</scope>
</reference>
<dbReference type="SUPFAM" id="SSF89009">
    <property type="entry name" value="GAT-like domain"/>
    <property type="match status" value="1"/>
</dbReference>
<sequence length="282" mass="32730">MNKLIHGQQIIFDKIVTVKHTITGQDYARSILKATTDEIAAPKKKHLDYLVRCTDDPTMPITEMCRLLLDRAHNQNWPITFKALITIHELMNYGNERFFQYLASDNSSMNLDNFSDRTDGLALHMSKFVRAYGKYVSSKAISFRIVGYDFCKVKRGAGSFFSNLKTPKLFEGLSRLQIQIDDLLRFDVATVHDLSNCIIRAAYNYSYRDLVRLMSGYNDGMGNLLQKYFDMDKKNCQEALIIYKKYPAHVKMLQEFLKEAVVMFNLLFLLLLLFLYSLKSKF</sequence>
<dbReference type="InterPro" id="IPR045192">
    <property type="entry name" value="AP180-like"/>
</dbReference>
<accession>T1G1J1</accession>
<comment type="caution">
    <text evidence="2">Lacks conserved residue(s) required for the propagation of feature annotation.</text>
</comment>
<feature type="transmembrane region" description="Helical" evidence="2">
    <location>
        <begin position="260"/>
        <end position="278"/>
    </location>
</feature>
<dbReference type="GO" id="GO:0000149">
    <property type="term" value="F:SNARE binding"/>
    <property type="evidence" value="ECO:0000318"/>
    <property type="project" value="GO_Central"/>
</dbReference>
<evidence type="ECO:0000313" key="6">
    <source>
        <dbReference type="Proteomes" id="UP000015101"/>
    </source>
</evidence>
<dbReference type="STRING" id="6412.T1G1J1"/>
<dbReference type="InParanoid" id="T1G1J1"/>
<dbReference type="GO" id="GO:0032050">
    <property type="term" value="F:clathrin heavy chain binding"/>
    <property type="evidence" value="ECO:0000318"/>
    <property type="project" value="GO_Central"/>
</dbReference>
<reference evidence="6" key="1">
    <citation type="submission" date="2012-12" db="EMBL/GenBank/DDBJ databases">
        <authorList>
            <person name="Hellsten U."/>
            <person name="Grimwood J."/>
            <person name="Chapman J.A."/>
            <person name="Shapiro H."/>
            <person name="Aerts A."/>
            <person name="Otillar R.P."/>
            <person name="Terry A.Y."/>
            <person name="Boore J.L."/>
            <person name="Simakov O."/>
            <person name="Marletaz F."/>
            <person name="Cho S.-J."/>
            <person name="Edsinger-Gonzales E."/>
            <person name="Havlak P."/>
            <person name="Kuo D.-H."/>
            <person name="Larsson T."/>
            <person name="Lv J."/>
            <person name="Arendt D."/>
            <person name="Savage R."/>
            <person name="Osoegawa K."/>
            <person name="de Jong P."/>
            <person name="Lindberg D.R."/>
            <person name="Seaver E.C."/>
            <person name="Weisblat D.A."/>
            <person name="Putnam N.H."/>
            <person name="Grigoriev I.V."/>
            <person name="Rokhsar D.S."/>
        </authorList>
    </citation>
    <scope>NUCLEOTIDE SEQUENCE</scope>
</reference>
<gene>
    <name evidence="5" type="primary">20214939</name>
    <name evidence="4" type="ORF">HELRODRAFT_73843</name>
</gene>
<dbReference type="InterPro" id="IPR008942">
    <property type="entry name" value="ENTH_VHS"/>
</dbReference>
<feature type="domain" description="ENTH" evidence="3">
    <location>
        <begin position="19"/>
        <end position="150"/>
    </location>
</feature>
<dbReference type="InterPro" id="IPR013809">
    <property type="entry name" value="ENTH"/>
</dbReference>
<keyword evidence="2" id="KW-1133">Transmembrane helix</keyword>
<dbReference type="EMBL" id="KB095959">
    <property type="protein sequence ID" value="ESO09546.1"/>
    <property type="molecule type" value="Genomic_DNA"/>
</dbReference>
<dbReference type="HOGENOM" id="CLU_078341_0_0_1"/>
<evidence type="ECO:0000259" key="3">
    <source>
        <dbReference type="PROSITE" id="PS50942"/>
    </source>
</evidence>
<dbReference type="OrthoDB" id="44015at2759"/>
<dbReference type="Pfam" id="PF07651">
    <property type="entry name" value="ANTH"/>
    <property type="match status" value="1"/>
</dbReference>
<dbReference type="PANTHER" id="PTHR22951:SF5">
    <property type="entry name" value="PHOSPHATIDYLINOSITOL-BINDING CLATHRIN ASSEMBLY PROTEIN LAP"/>
    <property type="match status" value="1"/>
</dbReference>
<dbReference type="Gene3D" id="1.20.58.150">
    <property type="entry name" value="ANTH domain"/>
    <property type="match status" value="1"/>
</dbReference>
<comment type="similarity">
    <text evidence="1">Belongs to the PICALM/SNAP91 family.</text>
</comment>
<dbReference type="SMART" id="SM00273">
    <property type="entry name" value="ENTH"/>
    <property type="match status" value="1"/>
</dbReference>
<dbReference type="FunFam" id="1.25.40.90:FF:000048">
    <property type="entry name" value="Uncharacterized protein"/>
    <property type="match status" value="1"/>
</dbReference>
<dbReference type="GO" id="GO:0005545">
    <property type="term" value="F:1-phosphatidylinositol binding"/>
    <property type="evidence" value="ECO:0000318"/>
    <property type="project" value="GO_Central"/>
</dbReference>
<organism evidence="5 6">
    <name type="scientific">Helobdella robusta</name>
    <name type="common">Californian leech</name>
    <dbReference type="NCBI Taxonomy" id="6412"/>
    <lineage>
        <taxon>Eukaryota</taxon>
        <taxon>Metazoa</taxon>
        <taxon>Spiralia</taxon>
        <taxon>Lophotrochozoa</taxon>
        <taxon>Annelida</taxon>
        <taxon>Clitellata</taxon>
        <taxon>Hirudinea</taxon>
        <taxon>Rhynchobdellida</taxon>
        <taxon>Glossiphoniidae</taxon>
        <taxon>Helobdella</taxon>
    </lineage>
</organism>
<dbReference type="GO" id="GO:0005905">
    <property type="term" value="C:clathrin-coated pit"/>
    <property type="evidence" value="ECO:0000318"/>
    <property type="project" value="GO_Central"/>
</dbReference>
<dbReference type="GO" id="GO:0006900">
    <property type="term" value="P:vesicle budding from membrane"/>
    <property type="evidence" value="ECO:0000318"/>
    <property type="project" value="GO_Central"/>
</dbReference>
<dbReference type="SUPFAM" id="SSF48464">
    <property type="entry name" value="ENTH/VHS domain"/>
    <property type="match status" value="1"/>
</dbReference>
<proteinExistence type="inferred from homology"/>
<dbReference type="OMA" id="ITIHELM"/>
<dbReference type="AlphaFoldDB" id="T1G1J1"/>
<dbReference type="InterPro" id="IPR011417">
    <property type="entry name" value="ANTH_dom"/>
</dbReference>
<evidence type="ECO:0000313" key="4">
    <source>
        <dbReference type="EMBL" id="ESO09546.1"/>
    </source>
</evidence>
<dbReference type="GO" id="GO:0008021">
    <property type="term" value="C:synaptic vesicle"/>
    <property type="evidence" value="ECO:0000318"/>
    <property type="project" value="GO_Central"/>
</dbReference>
<dbReference type="GO" id="GO:0098894">
    <property type="term" value="C:extrinsic component of presynaptic endocytic zone membrane"/>
    <property type="evidence" value="ECO:0000318"/>
    <property type="project" value="GO_Central"/>
</dbReference>
<dbReference type="InterPro" id="IPR014712">
    <property type="entry name" value="ANTH_dom_sf"/>
</dbReference>
<evidence type="ECO:0000256" key="1">
    <source>
        <dbReference type="ARBA" id="ARBA00008011"/>
    </source>
</evidence>
<dbReference type="GO" id="GO:0048268">
    <property type="term" value="P:clathrin coat assembly"/>
    <property type="evidence" value="ECO:0007669"/>
    <property type="project" value="InterPro"/>
</dbReference>
<dbReference type="GO" id="GO:0072583">
    <property type="term" value="P:clathrin-dependent endocytosis"/>
    <property type="evidence" value="ECO:0000318"/>
    <property type="project" value="GO_Central"/>
</dbReference>
<name>T1G1J1_HELRO</name>
<dbReference type="GeneID" id="20214939"/>
<dbReference type="EnsemblMetazoa" id="HelroT73843">
    <property type="protein sequence ID" value="HelroP73843"/>
    <property type="gene ID" value="HelroG73843"/>
</dbReference>
<keyword evidence="2" id="KW-0812">Transmembrane</keyword>
<keyword evidence="6" id="KW-1185">Reference proteome</keyword>
<evidence type="ECO:0000256" key="2">
    <source>
        <dbReference type="PROSITE-ProRule" id="PRU00243"/>
    </source>
</evidence>
<dbReference type="PROSITE" id="PS50942">
    <property type="entry name" value="ENTH"/>
    <property type="match status" value="1"/>
</dbReference>
<reference evidence="4 6" key="2">
    <citation type="journal article" date="2013" name="Nature">
        <title>Insights into bilaterian evolution from three spiralian genomes.</title>
        <authorList>
            <person name="Simakov O."/>
            <person name="Marletaz F."/>
            <person name="Cho S.J."/>
            <person name="Edsinger-Gonzales E."/>
            <person name="Havlak P."/>
            <person name="Hellsten U."/>
            <person name="Kuo D.H."/>
            <person name="Larsson T."/>
            <person name="Lv J."/>
            <person name="Arendt D."/>
            <person name="Savage R."/>
            <person name="Osoegawa K."/>
            <person name="de Jong P."/>
            <person name="Grimwood J."/>
            <person name="Chapman J.A."/>
            <person name="Shapiro H."/>
            <person name="Aerts A."/>
            <person name="Otillar R.P."/>
            <person name="Terry A.Y."/>
            <person name="Boore J.L."/>
            <person name="Grigoriev I.V."/>
            <person name="Lindberg D.R."/>
            <person name="Seaver E.C."/>
            <person name="Weisblat D.A."/>
            <person name="Putnam N.H."/>
            <person name="Rokhsar D.S."/>
        </authorList>
    </citation>
    <scope>NUCLEOTIDE SEQUENCE</scope>
</reference>
<protein>
    <recommendedName>
        <fullName evidence="3">ENTH domain-containing protein</fullName>
    </recommendedName>
</protein>
<dbReference type="KEGG" id="hro:HELRODRAFT_73843"/>
<dbReference type="EMBL" id="AMQM01002985">
    <property type="status" value="NOT_ANNOTATED_CDS"/>
    <property type="molecule type" value="Genomic_DNA"/>
</dbReference>
<dbReference type="PANTHER" id="PTHR22951">
    <property type="entry name" value="CLATHRIN ASSEMBLY PROTEIN"/>
    <property type="match status" value="1"/>
</dbReference>
<evidence type="ECO:0000313" key="5">
    <source>
        <dbReference type="EnsemblMetazoa" id="HelroP73843"/>
    </source>
</evidence>